<evidence type="ECO:0000313" key="2">
    <source>
        <dbReference type="EMBL" id="KAK7439188.1"/>
    </source>
</evidence>
<comment type="caution">
    <text evidence="2">The sequence shown here is derived from an EMBL/GenBank/DDBJ whole genome shotgun (WGS) entry which is preliminary data.</text>
</comment>
<feature type="region of interest" description="Disordered" evidence="1">
    <location>
        <begin position="77"/>
        <end position="143"/>
    </location>
</feature>
<dbReference type="InterPro" id="IPR059179">
    <property type="entry name" value="MLKL-like_MCAfunc"/>
</dbReference>
<evidence type="ECO:0000256" key="1">
    <source>
        <dbReference type="SAM" id="MobiDB-lite"/>
    </source>
</evidence>
<dbReference type="CDD" id="cd21037">
    <property type="entry name" value="MLKL_NTD"/>
    <property type="match status" value="1"/>
</dbReference>
<dbReference type="Proteomes" id="UP001498398">
    <property type="component" value="Unassembled WGS sequence"/>
</dbReference>
<gene>
    <name evidence="2" type="ORF">VKT23_017678</name>
</gene>
<dbReference type="EMBL" id="JBANRG010000074">
    <property type="protein sequence ID" value="KAK7439188.1"/>
    <property type="molecule type" value="Genomic_DNA"/>
</dbReference>
<sequence>MNSDTDLHGLGKKCWLSRLKKKLSGPFSRLKHRRNVSNIAVGAFHSDPNLSGLQYQQGSGNLSGSSEALDQLHLRQPQTENQGESGTGSAVGQEPSAGDLETGVEGQGPIQGPEGIVGTEPASTQLSAESQNPDMSDSKKDKTTSYVKLTGTILEKGLFTLKEFAGLIPVPALEPAIKAVCGCIEHYHKISDNKEKLERLTTNLVYRMKALERHSKQDISPEMNVLLQKLSDELKEISDDIENKLQDKSKLGRLQRFADPDTISEETDNQFKAIQTAFDNCNANVMYLVEGKISNVLAVRA</sequence>
<evidence type="ECO:0000313" key="3">
    <source>
        <dbReference type="Proteomes" id="UP001498398"/>
    </source>
</evidence>
<reference evidence="2 3" key="1">
    <citation type="submission" date="2024-01" db="EMBL/GenBank/DDBJ databases">
        <title>A draft genome for the cacao thread blight pathogen Marasmiellus scandens.</title>
        <authorList>
            <person name="Baruah I.K."/>
            <person name="Leung J."/>
            <person name="Bukari Y."/>
            <person name="Amoako-Attah I."/>
            <person name="Meinhardt L.W."/>
            <person name="Bailey B.A."/>
            <person name="Cohen S.P."/>
        </authorList>
    </citation>
    <scope>NUCLEOTIDE SEQUENCE [LARGE SCALE GENOMIC DNA]</scope>
    <source>
        <strain evidence="2 3">GH-19</strain>
    </source>
</reference>
<name>A0ABR1IRN0_9AGAR</name>
<feature type="compositionally biased region" description="Polar residues" evidence="1">
    <location>
        <begin position="48"/>
        <end position="65"/>
    </location>
</feature>
<dbReference type="Gene3D" id="1.20.930.20">
    <property type="entry name" value="Adaptor protein Cbl, N-terminal domain"/>
    <property type="match status" value="1"/>
</dbReference>
<accession>A0ABR1IRN0</accession>
<feature type="compositionally biased region" description="Polar residues" evidence="1">
    <location>
        <begin position="77"/>
        <end position="90"/>
    </location>
</feature>
<proteinExistence type="predicted"/>
<organism evidence="2 3">
    <name type="scientific">Marasmiellus scandens</name>
    <dbReference type="NCBI Taxonomy" id="2682957"/>
    <lineage>
        <taxon>Eukaryota</taxon>
        <taxon>Fungi</taxon>
        <taxon>Dikarya</taxon>
        <taxon>Basidiomycota</taxon>
        <taxon>Agaricomycotina</taxon>
        <taxon>Agaricomycetes</taxon>
        <taxon>Agaricomycetidae</taxon>
        <taxon>Agaricales</taxon>
        <taxon>Marasmiineae</taxon>
        <taxon>Omphalotaceae</taxon>
        <taxon>Marasmiellus</taxon>
    </lineage>
</organism>
<keyword evidence="3" id="KW-1185">Reference proteome</keyword>
<protein>
    <submittedName>
        <fullName evidence="2">Uncharacterized protein</fullName>
    </submittedName>
</protein>
<feature type="region of interest" description="Disordered" evidence="1">
    <location>
        <begin position="43"/>
        <end position="65"/>
    </location>
</feature>
<feature type="compositionally biased region" description="Polar residues" evidence="1">
    <location>
        <begin position="121"/>
        <end position="135"/>
    </location>
</feature>
<dbReference type="InterPro" id="IPR036537">
    <property type="entry name" value="Adaptor_Cbl_N_dom_sf"/>
</dbReference>